<feature type="region of interest" description="Disordered" evidence="1">
    <location>
        <begin position="322"/>
        <end position="357"/>
    </location>
</feature>
<evidence type="ECO:0000256" key="1">
    <source>
        <dbReference type="SAM" id="MobiDB-lite"/>
    </source>
</evidence>
<organism evidence="3 4">
    <name type="scientific">Frankliniella fusca</name>
    <dbReference type="NCBI Taxonomy" id="407009"/>
    <lineage>
        <taxon>Eukaryota</taxon>
        <taxon>Metazoa</taxon>
        <taxon>Ecdysozoa</taxon>
        <taxon>Arthropoda</taxon>
        <taxon>Hexapoda</taxon>
        <taxon>Insecta</taxon>
        <taxon>Pterygota</taxon>
        <taxon>Neoptera</taxon>
        <taxon>Paraneoptera</taxon>
        <taxon>Thysanoptera</taxon>
        <taxon>Terebrantia</taxon>
        <taxon>Thripoidea</taxon>
        <taxon>Thripidae</taxon>
        <taxon>Frankliniella</taxon>
    </lineage>
</organism>
<keyword evidence="4" id="KW-1185">Reference proteome</keyword>
<name>A0AAE1LN81_9NEOP</name>
<dbReference type="AlphaFoldDB" id="A0AAE1LN81"/>
<protein>
    <submittedName>
        <fullName evidence="3">Myosin-9</fullName>
    </submittedName>
</protein>
<evidence type="ECO:0000313" key="3">
    <source>
        <dbReference type="EMBL" id="KAK3926526.1"/>
    </source>
</evidence>
<feature type="transmembrane region" description="Helical" evidence="2">
    <location>
        <begin position="81"/>
        <end position="104"/>
    </location>
</feature>
<evidence type="ECO:0000256" key="2">
    <source>
        <dbReference type="SAM" id="Phobius"/>
    </source>
</evidence>
<dbReference type="EMBL" id="JAHWGI010001262">
    <property type="protein sequence ID" value="KAK3926526.1"/>
    <property type="molecule type" value="Genomic_DNA"/>
</dbReference>
<keyword evidence="2" id="KW-1133">Transmembrane helix</keyword>
<dbReference type="Proteomes" id="UP001219518">
    <property type="component" value="Unassembled WGS sequence"/>
</dbReference>
<reference evidence="3" key="1">
    <citation type="submission" date="2021-07" db="EMBL/GenBank/DDBJ databases">
        <authorList>
            <person name="Catto M.A."/>
            <person name="Jacobson A."/>
            <person name="Kennedy G."/>
            <person name="Labadie P."/>
            <person name="Hunt B.G."/>
            <person name="Srinivasan R."/>
        </authorList>
    </citation>
    <scope>NUCLEOTIDE SEQUENCE</scope>
    <source>
        <strain evidence="3">PL_HMW_Pooled</strain>
        <tissue evidence="3">Head</tissue>
    </source>
</reference>
<proteinExistence type="predicted"/>
<gene>
    <name evidence="3" type="ORF">KUF71_014743</name>
</gene>
<keyword evidence="2" id="KW-0812">Transmembrane</keyword>
<sequence length="483" mass="50984">MFGEMTPSPRILQHAADALPRPSRLPQVAYVIAFTVELWWIVESDGSLPAPAHLLCAGYFVSLVLCAVLLHGLTVRRSLCLVVWLVGVASLALPEAGMVLYMALQHWRLQSLYGLTEITCWACRLFINAVGVVSVQSLYSTWREESEVMRRLRDLNMSSTMSTMSTSNGRRGSVVSVNGVGPMVHLGAHPHPLQHPHTVLGLAYQNEGFVGSMSQLNGKPPGGTYAVPLQPLHATKLKRSASSVSRRSSSSCVSLPALSPLDSSVYGYPPGAGAGAGTLPMTAHLPPPALLPPPGPLHRADSASEFNAAAFDGMLAASFRGQPPGGDVVDGGGGGGGGAAPGRRGAGRGPGPGRAQSLVDLSRSASRLGDYWRVETVTAPSRPAPAPAAYMLPTTRSLDRRLRPRRAVSMADLGAGLHAAPFLHAGGHFGPAPVYYRDAYGRDFVYPAPSAYVHPGMLYKGASSKTSLGAASDDFRKYRDVAL</sequence>
<comment type="caution">
    <text evidence="3">The sequence shown here is derived from an EMBL/GenBank/DDBJ whole genome shotgun (WGS) entry which is preliminary data.</text>
</comment>
<feature type="compositionally biased region" description="Gly residues" evidence="1">
    <location>
        <begin position="328"/>
        <end position="340"/>
    </location>
</feature>
<feature type="transmembrane region" description="Helical" evidence="2">
    <location>
        <begin position="54"/>
        <end position="75"/>
    </location>
</feature>
<accession>A0AAE1LN81</accession>
<keyword evidence="2" id="KW-0472">Membrane</keyword>
<reference evidence="3" key="2">
    <citation type="journal article" date="2023" name="BMC Genomics">
        <title>Pest status, molecular evolution, and epigenetic factors derived from the genome assembly of Frankliniella fusca, a thysanopteran phytovirus vector.</title>
        <authorList>
            <person name="Catto M.A."/>
            <person name="Labadie P.E."/>
            <person name="Jacobson A.L."/>
            <person name="Kennedy G.G."/>
            <person name="Srinivasan R."/>
            <person name="Hunt B.G."/>
        </authorList>
    </citation>
    <scope>NUCLEOTIDE SEQUENCE</scope>
    <source>
        <strain evidence="3">PL_HMW_Pooled</strain>
    </source>
</reference>
<evidence type="ECO:0000313" key="4">
    <source>
        <dbReference type="Proteomes" id="UP001219518"/>
    </source>
</evidence>